<proteinExistence type="predicted"/>
<gene>
    <name evidence="2" type="ORF">HK097_000589</name>
</gene>
<dbReference type="PANTHER" id="PTHR10131:SF94">
    <property type="entry name" value="TNF RECEPTOR-ASSOCIATED FACTOR 4"/>
    <property type="match status" value="1"/>
</dbReference>
<evidence type="ECO:0008006" key="4">
    <source>
        <dbReference type="Google" id="ProtNLM"/>
    </source>
</evidence>
<dbReference type="PANTHER" id="PTHR10131">
    <property type="entry name" value="TNF RECEPTOR ASSOCIATED FACTOR"/>
    <property type="match status" value="1"/>
</dbReference>
<comment type="caution">
    <text evidence="2">The sequence shown here is derived from an EMBL/GenBank/DDBJ whole genome shotgun (WGS) entry which is preliminary data.</text>
</comment>
<dbReference type="Gene3D" id="3.30.40.10">
    <property type="entry name" value="Zinc/RING finger domain, C3HC4 (zinc finger)"/>
    <property type="match status" value="1"/>
</dbReference>
<dbReference type="InterPro" id="IPR013083">
    <property type="entry name" value="Znf_RING/FYVE/PHD"/>
</dbReference>
<organism evidence="2 3">
    <name type="scientific">Rhizophlyctis rosea</name>
    <dbReference type="NCBI Taxonomy" id="64517"/>
    <lineage>
        <taxon>Eukaryota</taxon>
        <taxon>Fungi</taxon>
        <taxon>Fungi incertae sedis</taxon>
        <taxon>Chytridiomycota</taxon>
        <taxon>Chytridiomycota incertae sedis</taxon>
        <taxon>Chytridiomycetes</taxon>
        <taxon>Rhizophlyctidales</taxon>
        <taxon>Rhizophlyctidaceae</taxon>
        <taxon>Rhizophlyctis</taxon>
    </lineage>
</organism>
<name>A0AAD5SDI5_9FUNG</name>
<reference evidence="2" key="1">
    <citation type="submission" date="2020-05" db="EMBL/GenBank/DDBJ databases">
        <title>Phylogenomic resolution of chytrid fungi.</title>
        <authorList>
            <person name="Stajich J.E."/>
            <person name="Amses K."/>
            <person name="Simmons R."/>
            <person name="Seto K."/>
            <person name="Myers J."/>
            <person name="Bonds A."/>
            <person name="Quandt C.A."/>
            <person name="Barry K."/>
            <person name="Liu P."/>
            <person name="Grigoriev I."/>
            <person name="Longcore J.E."/>
            <person name="James T.Y."/>
        </authorList>
    </citation>
    <scope>NUCLEOTIDE SEQUENCE</scope>
    <source>
        <strain evidence="2">JEL0318</strain>
    </source>
</reference>
<dbReference type="AlphaFoldDB" id="A0AAD5SDI5"/>
<dbReference type="Proteomes" id="UP001212841">
    <property type="component" value="Unassembled WGS sequence"/>
</dbReference>
<dbReference type="EMBL" id="JADGJD010001101">
    <property type="protein sequence ID" value="KAJ3046737.1"/>
    <property type="molecule type" value="Genomic_DNA"/>
</dbReference>
<sequence>MAKSEPVTHYDYVDIDNVHEALNYSISRLPMVDPVQLPCKHEFFRDWITASLRHKAECPVCRKRFSERAIKAVTSRTVHAMLGALKVRCTEGRKMFVQRPVIAGCSWIGPRDQLATHLESCPYFKETSPYVRGAAKVAPGTHMQECSYKIIALVVRAMQADSSRQAEQLADAHQQITEIQKSSHDFFEQSFTGFVENGLEGEDLVKEKAKFLVTSCATAVEKKKLDDKNSREDERRIKVERAEMRKRKREERNKAAAAKAAAADRVQESVAPPPAKKRCIYARIPSQLRAKSALTAPVVQLAQEPSAQTLPTVQHGHTRAQAGLPDFMKMFGSVVQTAAHFLQKLKNEPVD</sequence>
<accession>A0AAD5SDI5</accession>
<keyword evidence="3" id="KW-1185">Reference proteome</keyword>
<dbReference type="SUPFAM" id="SSF57850">
    <property type="entry name" value="RING/U-box"/>
    <property type="match status" value="1"/>
</dbReference>
<evidence type="ECO:0000313" key="2">
    <source>
        <dbReference type="EMBL" id="KAJ3046737.1"/>
    </source>
</evidence>
<protein>
    <recommendedName>
        <fullName evidence="4">RING-type domain-containing protein</fullName>
    </recommendedName>
</protein>
<evidence type="ECO:0000313" key="3">
    <source>
        <dbReference type="Proteomes" id="UP001212841"/>
    </source>
</evidence>
<feature type="region of interest" description="Disordered" evidence="1">
    <location>
        <begin position="240"/>
        <end position="269"/>
    </location>
</feature>
<evidence type="ECO:0000256" key="1">
    <source>
        <dbReference type="SAM" id="MobiDB-lite"/>
    </source>
</evidence>